<proteinExistence type="predicted"/>
<comment type="caution">
    <text evidence="2">The sequence shown here is derived from an EMBL/GenBank/DDBJ whole genome shotgun (WGS) entry which is preliminary data.</text>
</comment>
<dbReference type="PRINTS" id="PR00081">
    <property type="entry name" value="GDHRDH"/>
</dbReference>
<dbReference type="Proteomes" id="UP001149074">
    <property type="component" value="Unassembled WGS sequence"/>
</dbReference>
<evidence type="ECO:0000313" key="3">
    <source>
        <dbReference type="Proteomes" id="UP001149074"/>
    </source>
</evidence>
<dbReference type="AlphaFoldDB" id="A0A9W9KEJ1"/>
<sequence>MYDLTEKVAIVTGSNTGLGLECVRQLLSRKLTRVIISVRSVNKGEDAAAKLREIFPTATINIWPLDMASYDSVKVFVMKDENLPRIDIAILNAGMTNSMFKILPGTGHEETMQVNYLSTMLLSILLLPVLKGKLPDGPGRLTIATTMLSLTAKFAQRNEVPLVAAFDDEKFFDQVDLYPTSKFLGQVFLVEVDGLGEGR</sequence>
<dbReference type="InterPro" id="IPR036291">
    <property type="entry name" value="NAD(P)-bd_dom_sf"/>
</dbReference>
<dbReference type="Gene3D" id="3.40.50.720">
    <property type="entry name" value="NAD(P)-binding Rossmann-like Domain"/>
    <property type="match status" value="1"/>
</dbReference>
<evidence type="ECO:0000256" key="1">
    <source>
        <dbReference type="ARBA" id="ARBA00023002"/>
    </source>
</evidence>
<dbReference type="SUPFAM" id="SSF51735">
    <property type="entry name" value="NAD(P)-binding Rossmann-fold domains"/>
    <property type="match status" value="1"/>
</dbReference>
<dbReference type="GO" id="GO:0016491">
    <property type="term" value="F:oxidoreductase activity"/>
    <property type="evidence" value="ECO:0007669"/>
    <property type="project" value="UniProtKB-KW"/>
</dbReference>
<dbReference type="GeneID" id="81354780"/>
<dbReference type="RefSeq" id="XP_056476158.1">
    <property type="nucleotide sequence ID" value="XM_056615801.1"/>
</dbReference>
<accession>A0A9W9KEJ1</accession>
<organism evidence="2 3">
    <name type="scientific">Penicillium argentinense</name>
    <dbReference type="NCBI Taxonomy" id="1131581"/>
    <lineage>
        <taxon>Eukaryota</taxon>
        <taxon>Fungi</taxon>
        <taxon>Dikarya</taxon>
        <taxon>Ascomycota</taxon>
        <taxon>Pezizomycotina</taxon>
        <taxon>Eurotiomycetes</taxon>
        <taxon>Eurotiomycetidae</taxon>
        <taxon>Eurotiales</taxon>
        <taxon>Aspergillaceae</taxon>
        <taxon>Penicillium</taxon>
    </lineage>
</organism>
<dbReference type="PANTHER" id="PTHR43157:SF35">
    <property type="entry name" value="DEHYDROGENASE_REDUCTASE FAMILY PROTEIN, PUTATIVE-RELATED"/>
    <property type="match status" value="1"/>
</dbReference>
<evidence type="ECO:0000313" key="2">
    <source>
        <dbReference type="EMBL" id="KAJ5102778.1"/>
    </source>
</evidence>
<keyword evidence="1" id="KW-0560">Oxidoreductase</keyword>
<reference evidence="2" key="2">
    <citation type="journal article" date="2023" name="IMA Fungus">
        <title>Comparative genomic study of the Penicillium genus elucidates a diverse pangenome and 15 lateral gene transfer events.</title>
        <authorList>
            <person name="Petersen C."/>
            <person name="Sorensen T."/>
            <person name="Nielsen M.R."/>
            <person name="Sondergaard T.E."/>
            <person name="Sorensen J.L."/>
            <person name="Fitzpatrick D.A."/>
            <person name="Frisvad J.C."/>
            <person name="Nielsen K.L."/>
        </authorList>
    </citation>
    <scope>NUCLEOTIDE SEQUENCE</scope>
    <source>
        <strain evidence="2">IBT 30761</strain>
    </source>
</reference>
<dbReference type="Pfam" id="PF00106">
    <property type="entry name" value="adh_short"/>
    <property type="match status" value="1"/>
</dbReference>
<keyword evidence="3" id="KW-1185">Reference proteome</keyword>
<dbReference type="InterPro" id="IPR002347">
    <property type="entry name" value="SDR_fam"/>
</dbReference>
<gene>
    <name evidence="2" type="ORF">N7532_003307</name>
</gene>
<dbReference type="OrthoDB" id="191139at2759"/>
<dbReference type="PANTHER" id="PTHR43157">
    <property type="entry name" value="PHOSPHATIDYLINOSITOL-GLYCAN BIOSYNTHESIS CLASS F PROTEIN-RELATED"/>
    <property type="match status" value="1"/>
</dbReference>
<reference evidence="2" key="1">
    <citation type="submission" date="2022-11" db="EMBL/GenBank/DDBJ databases">
        <authorList>
            <person name="Petersen C."/>
        </authorList>
    </citation>
    <scope>NUCLEOTIDE SEQUENCE</scope>
    <source>
        <strain evidence="2">IBT 30761</strain>
    </source>
</reference>
<dbReference type="EMBL" id="JAPQKI010000004">
    <property type="protein sequence ID" value="KAJ5102778.1"/>
    <property type="molecule type" value="Genomic_DNA"/>
</dbReference>
<protein>
    <submittedName>
        <fullName evidence="2">Uncharacterized protein</fullName>
    </submittedName>
</protein>
<name>A0A9W9KEJ1_9EURO</name>